<comment type="caution">
    <text evidence="2">The sequence shown here is derived from an EMBL/GenBank/DDBJ whole genome shotgun (WGS) entry which is preliminary data.</text>
</comment>
<sequence>MSITVGQVSGIIAFVAVVVHILVPLLAVIVFVGFLSSENTAATWSVVNRQIQSTLWPIFLRADSTNTRNVARRVRVLTLLRSAVYVIISVAAFVTPLGLKDAIKVGEETTLQFQYINDNSSFKFGTPPRYSQFARLCGYMLNVNCPGSFGGMATFSNATGWYEIPTTPDAIINTTIPSNYLEMFSSATSSPGTTLSGLFDIQYRVWSVSVDEKSNIDGGKPYATGTYRGMDNMILSNGVVLIEGVVADMTNGGVGYRNHTVPSNIPYGATWSEDLTWVEPITECVDTNLTIQFHLGSEDSEPSNVSLVDNGGFTNLAREYPEGLWNDRQNPDLRARAYKGAWINNALTAIYLNVTRPGDLNQMNSSIGQRFTRAGSGLGFSPKLYSTQFGQIDGGYMTFDTPSLDATATTITADNFTDASIICQGWGIGDLANYTNTGIYCGYLYGNPQSGASNPLVFEPMRVYTQNIYVCATALRQKVKTINFLANGTSDVSQLHVTSITDKVYTDNSSMPMWAIENSNWTIEDVAPVWGMVDKRFENTTGFDTLRAEQFYLPATSNKAVSGLGSATDSLAQARAFQEALYSIYPYQGAGNNFFSGSDNLALSRVWSELSSSPITAATIIDLIWTQIVATATVGIKTVTTDSSNNNGRSATPYVHGIAYHWPYAIPAFLVLVVLLGIMCLAFFVSLTSRFSLRILRQLLNQTATGRIATSLLYPTVADPAAATKTWAATAGKTPLMFAVVEKEKTGQEIPGAASSHVITPSSTTNLSFPRVGAGNGDYIMMKENPNDPR</sequence>
<feature type="transmembrane region" description="Helical" evidence="1">
    <location>
        <begin position="662"/>
        <end position="687"/>
    </location>
</feature>
<name>A0AAD4PX53_9EURO</name>
<reference evidence="2" key="1">
    <citation type="submission" date="2021-12" db="EMBL/GenBank/DDBJ databases">
        <title>Convergent genome expansion in fungi linked to evolution of root-endophyte symbiosis.</title>
        <authorList>
            <consortium name="DOE Joint Genome Institute"/>
            <person name="Ke Y.-H."/>
            <person name="Bonito G."/>
            <person name="Liao H.-L."/>
            <person name="Looney B."/>
            <person name="Rojas-Flechas A."/>
            <person name="Nash J."/>
            <person name="Hameed K."/>
            <person name="Schadt C."/>
            <person name="Martin F."/>
            <person name="Crous P.W."/>
            <person name="Miettinen O."/>
            <person name="Magnuson J.K."/>
            <person name="Labbe J."/>
            <person name="Jacobson D."/>
            <person name="Doktycz M.J."/>
            <person name="Veneault-Fourrey C."/>
            <person name="Kuo A."/>
            <person name="Mondo S."/>
            <person name="Calhoun S."/>
            <person name="Riley R."/>
            <person name="Ohm R."/>
            <person name="LaButti K."/>
            <person name="Andreopoulos B."/>
            <person name="Pangilinan J."/>
            <person name="Nolan M."/>
            <person name="Tritt A."/>
            <person name="Clum A."/>
            <person name="Lipzen A."/>
            <person name="Daum C."/>
            <person name="Barry K."/>
            <person name="Grigoriev I.V."/>
            <person name="Vilgalys R."/>
        </authorList>
    </citation>
    <scope>NUCLEOTIDE SEQUENCE</scope>
    <source>
        <strain evidence="2">PMI_201</strain>
    </source>
</reference>
<keyword evidence="1" id="KW-1133">Transmembrane helix</keyword>
<protein>
    <submittedName>
        <fullName evidence="2">Uncharacterized protein</fullName>
    </submittedName>
</protein>
<evidence type="ECO:0000256" key="1">
    <source>
        <dbReference type="SAM" id="Phobius"/>
    </source>
</evidence>
<keyword evidence="1" id="KW-0472">Membrane</keyword>
<evidence type="ECO:0000313" key="3">
    <source>
        <dbReference type="Proteomes" id="UP001201262"/>
    </source>
</evidence>
<dbReference type="EMBL" id="JAJTJA010000011">
    <property type="protein sequence ID" value="KAH8692249.1"/>
    <property type="molecule type" value="Genomic_DNA"/>
</dbReference>
<gene>
    <name evidence="2" type="ORF">BGW36DRAFT_348467</name>
</gene>
<keyword evidence="3" id="KW-1185">Reference proteome</keyword>
<keyword evidence="1" id="KW-0812">Transmembrane</keyword>
<proteinExistence type="predicted"/>
<evidence type="ECO:0000313" key="2">
    <source>
        <dbReference type="EMBL" id="KAH8692249.1"/>
    </source>
</evidence>
<accession>A0AAD4PX53</accession>
<dbReference type="RefSeq" id="XP_046068246.1">
    <property type="nucleotide sequence ID" value="XM_046213269.1"/>
</dbReference>
<feature type="transmembrane region" description="Helical" evidence="1">
    <location>
        <begin position="12"/>
        <end position="35"/>
    </location>
</feature>
<dbReference type="GeneID" id="70243556"/>
<dbReference type="Proteomes" id="UP001201262">
    <property type="component" value="Unassembled WGS sequence"/>
</dbReference>
<organism evidence="2 3">
    <name type="scientific">Talaromyces proteolyticus</name>
    <dbReference type="NCBI Taxonomy" id="1131652"/>
    <lineage>
        <taxon>Eukaryota</taxon>
        <taxon>Fungi</taxon>
        <taxon>Dikarya</taxon>
        <taxon>Ascomycota</taxon>
        <taxon>Pezizomycotina</taxon>
        <taxon>Eurotiomycetes</taxon>
        <taxon>Eurotiomycetidae</taxon>
        <taxon>Eurotiales</taxon>
        <taxon>Trichocomaceae</taxon>
        <taxon>Talaromyces</taxon>
        <taxon>Talaromyces sect. Bacilispori</taxon>
    </lineage>
</organism>
<dbReference type="AlphaFoldDB" id="A0AAD4PX53"/>
<feature type="transmembrane region" description="Helical" evidence="1">
    <location>
        <begin position="78"/>
        <end position="99"/>
    </location>
</feature>